<gene>
    <name evidence="2" type="ORF">GCM10022419_002170</name>
</gene>
<name>A0ABP6V435_9ACTN</name>
<sequence length="138" mass="14667">MSRPADGGSPPPELELARNFPGLGDDDGRGPYVDHKGVRDVIGRLRENLGALSGNPLPNMSATYSGPGTVPNVAGLAMVGPESSGSWEVANYFGLNVENAYEVFVDSYSKLQEQADKWADAVEQAIVNYEKGHQDSSA</sequence>
<protein>
    <recommendedName>
        <fullName evidence="4">PE domain-containing protein</fullName>
    </recommendedName>
</protein>
<dbReference type="RefSeq" id="WP_345557647.1">
    <property type="nucleotide sequence ID" value="NZ_BAABDQ010000001.1"/>
</dbReference>
<accession>A0ABP6V435</accession>
<dbReference type="Proteomes" id="UP001500630">
    <property type="component" value="Unassembled WGS sequence"/>
</dbReference>
<reference evidence="3" key="1">
    <citation type="journal article" date="2019" name="Int. J. Syst. Evol. Microbiol.">
        <title>The Global Catalogue of Microorganisms (GCM) 10K type strain sequencing project: providing services to taxonomists for standard genome sequencing and annotation.</title>
        <authorList>
            <consortium name="The Broad Institute Genomics Platform"/>
            <consortium name="The Broad Institute Genome Sequencing Center for Infectious Disease"/>
            <person name="Wu L."/>
            <person name="Ma J."/>
        </authorList>
    </citation>
    <scope>NUCLEOTIDE SEQUENCE [LARGE SCALE GENOMIC DNA]</scope>
    <source>
        <strain evidence="3">JCM 17326</strain>
    </source>
</reference>
<feature type="region of interest" description="Disordered" evidence="1">
    <location>
        <begin position="1"/>
        <end position="32"/>
    </location>
</feature>
<evidence type="ECO:0008006" key="4">
    <source>
        <dbReference type="Google" id="ProtNLM"/>
    </source>
</evidence>
<keyword evidence="3" id="KW-1185">Reference proteome</keyword>
<evidence type="ECO:0000313" key="2">
    <source>
        <dbReference type="EMBL" id="GAA3526991.1"/>
    </source>
</evidence>
<organism evidence="2 3">
    <name type="scientific">Nonomuraea rosea</name>
    <dbReference type="NCBI Taxonomy" id="638574"/>
    <lineage>
        <taxon>Bacteria</taxon>
        <taxon>Bacillati</taxon>
        <taxon>Actinomycetota</taxon>
        <taxon>Actinomycetes</taxon>
        <taxon>Streptosporangiales</taxon>
        <taxon>Streptosporangiaceae</taxon>
        <taxon>Nonomuraea</taxon>
    </lineage>
</organism>
<comment type="caution">
    <text evidence="2">The sequence shown here is derived from an EMBL/GenBank/DDBJ whole genome shotgun (WGS) entry which is preliminary data.</text>
</comment>
<dbReference type="EMBL" id="BAABDQ010000001">
    <property type="protein sequence ID" value="GAA3526991.1"/>
    <property type="molecule type" value="Genomic_DNA"/>
</dbReference>
<evidence type="ECO:0000313" key="3">
    <source>
        <dbReference type="Proteomes" id="UP001500630"/>
    </source>
</evidence>
<proteinExistence type="predicted"/>
<evidence type="ECO:0000256" key="1">
    <source>
        <dbReference type="SAM" id="MobiDB-lite"/>
    </source>
</evidence>